<evidence type="ECO:0000313" key="6">
    <source>
        <dbReference type="EMBL" id="PNG26966.1"/>
    </source>
</evidence>
<dbReference type="RefSeq" id="WP_102842928.1">
    <property type="nucleotide sequence ID" value="NZ_PDZR01000004.1"/>
</dbReference>
<feature type="short sequence motif" description="DGA/G" evidence="4">
    <location>
        <begin position="156"/>
        <end position="158"/>
    </location>
</feature>
<comment type="caution">
    <text evidence="4">Lacks conserved residue(s) required for the propagation of feature annotation.</text>
</comment>
<evidence type="ECO:0000256" key="3">
    <source>
        <dbReference type="ARBA" id="ARBA00023098"/>
    </source>
</evidence>
<gene>
    <name evidence="6" type="ORF">CR492_06050</name>
</gene>
<comment type="caution">
    <text evidence="6">The sequence shown here is derived from an EMBL/GenBank/DDBJ whole genome shotgun (WGS) entry which is preliminary data.</text>
</comment>
<evidence type="ECO:0000259" key="5">
    <source>
        <dbReference type="PROSITE" id="PS51635"/>
    </source>
</evidence>
<evidence type="ECO:0000256" key="1">
    <source>
        <dbReference type="ARBA" id="ARBA00022801"/>
    </source>
</evidence>
<reference evidence="6 7" key="1">
    <citation type="submission" date="2017-10" db="EMBL/GenBank/DDBJ databases">
        <title>Genome announcement of Methylocella silvestris TVC from permafrost.</title>
        <authorList>
            <person name="Wang J."/>
            <person name="Geng K."/>
            <person name="Ul-Haque F."/>
            <person name="Crombie A.T."/>
            <person name="Street L.E."/>
            <person name="Wookey P.A."/>
            <person name="Murrell J.C."/>
            <person name="Pratscher J."/>
        </authorList>
    </citation>
    <scope>NUCLEOTIDE SEQUENCE [LARGE SCALE GENOMIC DNA]</scope>
    <source>
        <strain evidence="6 7">TVC</strain>
    </source>
</reference>
<organism evidence="6 7">
    <name type="scientific">Methylocella silvestris</name>
    <dbReference type="NCBI Taxonomy" id="199596"/>
    <lineage>
        <taxon>Bacteria</taxon>
        <taxon>Pseudomonadati</taxon>
        <taxon>Pseudomonadota</taxon>
        <taxon>Alphaproteobacteria</taxon>
        <taxon>Hyphomicrobiales</taxon>
        <taxon>Beijerinckiaceae</taxon>
        <taxon>Methylocella</taxon>
    </lineage>
</organism>
<evidence type="ECO:0000313" key="7">
    <source>
        <dbReference type="Proteomes" id="UP000236286"/>
    </source>
</evidence>
<dbReference type="OrthoDB" id="5290098at2"/>
<accession>A0A2J7TJM7</accession>
<proteinExistence type="predicted"/>
<dbReference type="InterPro" id="IPR002641">
    <property type="entry name" value="PNPLA_dom"/>
</dbReference>
<dbReference type="Pfam" id="PF01734">
    <property type="entry name" value="Patatin"/>
    <property type="match status" value="1"/>
</dbReference>
<dbReference type="Gene3D" id="3.40.1090.10">
    <property type="entry name" value="Cytosolic phospholipase A2 catalytic domain"/>
    <property type="match status" value="2"/>
</dbReference>
<dbReference type="SUPFAM" id="SSF52151">
    <property type="entry name" value="FabD/lysophospholipase-like"/>
    <property type="match status" value="1"/>
</dbReference>
<dbReference type="PANTHER" id="PTHR14226:SF76">
    <property type="entry name" value="NTE FAMILY PROTEIN RSSA"/>
    <property type="match status" value="1"/>
</dbReference>
<dbReference type="GO" id="GO:0016787">
    <property type="term" value="F:hydrolase activity"/>
    <property type="evidence" value="ECO:0007669"/>
    <property type="project" value="UniProtKB-UniRule"/>
</dbReference>
<dbReference type="AlphaFoldDB" id="A0A2J7TJM7"/>
<dbReference type="PANTHER" id="PTHR14226">
    <property type="entry name" value="NEUROPATHY TARGET ESTERASE/SWISS CHEESE D.MELANOGASTER"/>
    <property type="match status" value="1"/>
</dbReference>
<dbReference type="EMBL" id="PDZR01000004">
    <property type="protein sequence ID" value="PNG26966.1"/>
    <property type="molecule type" value="Genomic_DNA"/>
</dbReference>
<dbReference type="InterPro" id="IPR050301">
    <property type="entry name" value="NTE"/>
</dbReference>
<feature type="domain" description="PNPLA" evidence="5">
    <location>
        <begin position="9"/>
        <end position="169"/>
    </location>
</feature>
<keyword evidence="2 4" id="KW-0442">Lipid degradation</keyword>
<evidence type="ECO:0000256" key="2">
    <source>
        <dbReference type="ARBA" id="ARBA00022963"/>
    </source>
</evidence>
<dbReference type="InterPro" id="IPR016035">
    <property type="entry name" value="Acyl_Trfase/lysoPLipase"/>
</dbReference>
<feature type="active site" description="Proton acceptor" evidence="4">
    <location>
        <position position="156"/>
    </location>
</feature>
<dbReference type="GO" id="GO:0016042">
    <property type="term" value="P:lipid catabolic process"/>
    <property type="evidence" value="ECO:0007669"/>
    <property type="project" value="UniProtKB-UniRule"/>
</dbReference>
<sequence length="322" mass="34267">MRAAPKIGIALGAGAARGWAHIGVLLELAEHGIFPDVIAGTSVGAVVGGCYAAGKLENVELFARSLTKKSVFGMMDVSFSGVGLLTGARLRRRLHQALDGQRLEELPRSFAAVATEVGTGHEIWLTKGDAVEAICASYALPGIFEPVRINGRWLFDGALVNPVPVTVCRALGAEIVLAVNLVGDNGYRGSVVNDRLSIEPTLEKLTVAIESEPRKNGLFGALRGNHRRHFGKREDGAPGMGSAMMDAFNIAQGRISRSRLAGDPPDVIINARVSKIGLFDFHRAGELIEIGRESARRAITEIAEHIALTPRSEDLAPLKGSD</sequence>
<feature type="short sequence motif" description="GXSXG" evidence="4">
    <location>
        <begin position="40"/>
        <end position="44"/>
    </location>
</feature>
<evidence type="ECO:0000256" key="4">
    <source>
        <dbReference type="PROSITE-ProRule" id="PRU01161"/>
    </source>
</evidence>
<name>A0A2J7TJM7_METSI</name>
<dbReference type="Proteomes" id="UP000236286">
    <property type="component" value="Unassembled WGS sequence"/>
</dbReference>
<keyword evidence="1 4" id="KW-0378">Hydrolase</keyword>
<protein>
    <submittedName>
        <fullName evidence="6">NTE family protein rssA</fullName>
    </submittedName>
</protein>
<keyword evidence="3 4" id="KW-0443">Lipid metabolism</keyword>
<dbReference type="PROSITE" id="PS51635">
    <property type="entry name" value="PNPLA"/>
    <property type="match status" value="1"/>
</dbReference>
<feature type="active site" description="Nucleophile" evidence="4">
    <location>
        <position position="42"/>
    </location>
</feature>